<proteinExistence type="predicted"/>
<evidence type="ECO:0000313" key="2">
    <source>
        <dbReference type="Proteomes" id="UP001056120"/>
    </source>
</evidence>
<dbReference type="Proteomes" id="UP001056120">
    <property type="component" value="Linkage Group LG06"/>
</dbReference>
<reference evidence="2" key="1">
    <citation type="journal article" date="2022" name="Mol. Ecol. Resour.">
        <title>The genomes of chicory, endive, great burdock and yacon provide insights into Asteraceae palaeo-polyploidization history and plant inulin production.</title>
        <authorList>
            <person name="Fan W."/>
            <person name="Wang S."/>
            <person name="Wang H."/>
            <person name="Wang A."/>
            <person name="Jiang F."/>
            <person name="Liu H."/>
            <person name="Zhao H."/>
            <person name="Xu D."/>
            <person name="Zhang Y."/>
        </authorList>
    </citation>
    <scope>NUCLEOTIDE SEQUENCE [LARGE SCALE GENOMIC DNA]</scope>
    <source>
        <strain evidence="2">cv. Yunnan</strain>
    </source>
</reference>
<reference evidence="1 2" key="2">
    <citation type="journal article" date="2022" name="Mol. Ecol. Resour.">
        <title>The genomes of chicory, endive, great burdock and yacon provide insights into Asteraceae paleo-polyploidization history and plant inulin production.</title>
        <authorList>
            <person name="Fan W."/>
            <person name="Wang S."/>
            <person name="Wang H."/>
            <person name="Wang A."/>
            <person name="Jiang F."/>
            <person name="Liu H."/>
            <person name="Zhao H."/>
            <person name="Xu D."/>
            <person name="Zhang Y."/>
        </authorList>
    </citation>
    <scope>NUCLEOTIDE SEQUENCE [LARGE SCALE GENOMIC DNA]</scope>
    <source>
        <strain evidence="2">cv. Yunnan</strain>
        <tissue evidence="1">Leaves</tissue>
    </source>
</reference>
<sequence length="173" mass="19420">MEIPSNIEKQPNDPVPSGQPPPTHQSPKSTDPKLPNPNSKGRSGFAQSSSQIHSSSSPIPPFPSFFSSFFDQQPNPTRVRYSPYVRVLGDTTQQQQVPPPIPPPPQPQQPLHSANSFNQGQFREVFENQFQDEEYATHGGTFHADQVQSQDDYYPDTRTGGVRRNPNDYDYQP</sequence>
<keyword evidence="2" id="KW-1185">Reference proteome</keyword>
<name>A0ACB9J392_9ASTR</name>
<comment type="caution">
    <text evidence="1">The sequence shown here is derived from an EMBL/GenBank/DDBJ whole genome shotgun (WGS) entry which is preliminary data.</text>
</comment>
<protein>
    <submittedName>
        <fullName evidence="1">Uncharacterized protein</fullName>
    </submittedName>
</protein>
<accession>A0ACB9J392</accession>
<organism evidence="1 2">
    <name type="scientific">Smallanthus sonchifolius</name>
    <dbReference type="NCBI Taxonomy" id="185202"/>
    <lineage>
        <taxon>Eukaryota</taxon>
        <taxon>Viridiplantae</taxon>
        <taxon>Streptophyta</taxon>
        <taxon>Embryophyta</taxon>
        <taxon>Tracheophyta</taxon>
        <taxon>Spermatophyta</taxon>
        <taxon>Magnoliopsida</taxon>
        <taxon>eudicotyledons</taxon>
        <taxon>Gunneridae</taxon>
        <taxon>Pentapetalae</taxon>
        <taxon>asterids</taxon>
        <taxon>campanulids</taxon>
        <taxon>Asterales</taxon>
        <taxon>Asteraceae</taxon>
        <taxon>Asteroideae</taxon>
        <taxon>Heliantheae alliance</taxon>
        <taxon>Millerieae</taxon>
        <taxon>Smallanthus</taxon>
    </lineage>
</organism>
<gene>
    <name evidence="1" type="ORF">L1987_18463</name>
</gene>
<evidence type="ECO:0000313" key="1">
    <source>
        <dbReference type="EMBL" id="KAI3813732.1"/>
    </source>
</evidence>
<dbReference type="EMBL" id="CM042023">
    <property type="protein sequence ID" value="KAI3813732.1"/>
    <property type="molecule type" value="Genomic_DNA"/>
</dbReference>